<evidence type="ECO:0000313" key="1">
    <source>
        <dbReference type="EMBL" id="VZO36124.1"/>
    </source>
</evidence>
<accession>A0A7M4DGT1</accession>
<dbReference type="SUPFAM" id="SSF52096">
    <property type="entry name" value="ClpP/crotonase"/>
    <property type="match status" value="1"/>
</dbReference>
<proteinExistence type="predicted"/>
<comment type="caution">
    <text evidence="1">The sequence shown here is derived from an EMBL/GenBank/DDBJ whole genome shotgun (WGS) entry which is preliminary data.</text>
</comment>
<dbReference type="EMBL" id="CACRYJ010000017">
    <property type="protein sequence ID" value="VZO36124.1"/>
    <property type="molecule type" value="Genomic_DNA"/>
</dbReference>
<evidence type="ECO:0000313" key="2">
    <source>
        <dbReference type="Proteomes" id="UP000419743"/>
    </source>
</evidence>
<sequence length="268" mass="29211">MTDALSDRDRRLGNVVQARTIEDYGQRFQDHFALSRDQDGVLVIRVHTAGGTAVWSRGLLNAWSLLLAEVGADRKNEVVVITGTGEAWIGGFQPESFSTPTSQWHSDELDAQYADGVRMLERLVMDLEVPTIAVLNGPGPRQEIALLCDVTLCSPTVTIGDGNFAARSVPGDGMFLVLSELIGPKRAAYLAYTGARLTADQAMAAGVVNEILPGDQLLPRALEIAAQILDKPRSARRLTHGIVTRSWQRAVVQGLRESYAQQMLSMTR</sequence>
<dbReference type="Gene3D" id="3.90.226.10">
    <property type="entry name" value="2-enoyl-CoA Hydratase, Chain A, domain 1"/>
    <property type="match status" value="1"/>
</dbReference>
<dbReference type="Pfam" id="PF00378">
    <property type="entry name" value="ECH_1"/>
    <property type="match status" value="1"/>
</dbReference>
<keyword evidence="2" id="KW-1185">Reference proteome</keyword>
<organism evidence="1 2">
    <name type="scientific">Occultella aeris</name>
    <dbReference type="NCBI Taxonomy" id="2761496"/>
    <lineage>
        <taxon>Bacteria</taxon>
        <taxon>Bacillati</taxon>
        <taxon>Actinomycetota</taxon>
        <taxon>Actinomycetes</taxon>
        <taxon>Micrococcales</taxon>
        <taxon>Ruaniaceae</taxon>
        <taxon>Occultella</taxon>
    </lineage>
</organism>
<gene>
    <name evidence="1" type="primary">camK</name>
    <name evidence="1" type="ORF">HALOF300_01328</name>
</gene>
<dbReference type="RefSeq" id="WP_156740141.1">
    <property type="nucleotide sequence ID" value="NZ_CACRYJ010000017.1"/>
</dbReference>
<reference evidence="1 2" key="1">
    <citation type="submission" date="2019-11" db="EMBL/GenBank/DDBJ databases">
        <authorList>
            <person name="Criscuolo A."/>
        </authorList>
    </citation>
    <scope>NUCLEOTIDE SEQUENCE [LARGE SCALE GENOMIC DNA]</scope>
    <source>
        <strain evidence="1">CIP111667</strain>
    </source>
</reference>
<dbReference type="InterPro" id="IPR001753">
    <property type="entry name" value="Enoyl-CoA_hydra/iso"/>
</dbReference>
<dbReference type="PANTHER" id="PTHR11941">
    <property type="entry name" value="ENOYL-COA HYDRATASE-RELATED"/>
    <property type="match status" value="1"/>
</dbReference>
<dbReference type="EC" id="3.7.1.18" evidence="1"/>
<dbReference type="InterPro" id="IPR029045">
    <property type="entry name" value="ClpP/crotonase-like_dom_sf"/>
</dbReference>
<dbReference type="CDD" id="cd06558">
    <property type="entry name" value="crotonase-like"/>
    <property type="match status" value="1"/>
</dbReference>
<dbReference type="AlphaFoldDB" id="A0A7M4DGT1"/>
<dbReference type="GO" id="GO:0016787">
    <property type="term" value="F:hydrolase activity"/>
    <property type="evidence" value="ECO:0007669"/>
    <property type="project" value="UniProtKB-KW"/>
</dbReference>
<dbReference type="GO" id="GO:0006635">
    <property type="term" value="P:fatty acid beta-oxidation"/>
    <property type="evidence" value="ECO:0007669"/>
    <property type="project" value="TreeGrafter"/>
</dbReference>
<dbReference type="Proteomes" id="UP000419743">
    <property type="component" value="Unassembled WGS sequence"/>
</dbReference>
<dbReference type="PANTHER" id="PTHR11941:SF54">
    <property type="entry name" value="ENOYL-COA HYDRATASE, MITOCHONDRIAL"/>
    <property type="match status" value="1"/>
</dbReference>
<name>A0A7M4DGT1_9MICO</name>
<protein>
    <submittedName>
        <fullName evidence="1">6-oxocamphor hydrolase</fullName>
        <ecNumber evidence="1">3.7.1.18</ecNumber>
    </submittedName>
</protein>
<keyword evidence="1" id="KW-0378">Hydrolase</keyword>